<keyword evidence="9" id="KW-1185">Reference proteome</keyword>
<dbReference type="PANTHER" id="PTHR23510:SF64">
    <property type="entry name" value="INNER MEMBRANE TRANSPORT PROTEIN YAJR"/>
    <property type="match status" value="1"/>
</dbReference>
<dbReference type="PROSITE" id="PS51382">
    <property type="entry name" value="SPX"/>
    <property type="match status" value="1"/>
</dbReference>
<proteinExistence type="predicted"/>
<dbReference type="GO" id="GO:0022857">
    <property type="term" value="F:transmembrane transporter activity"/>
    <property type="evidence" value="ECO:0007669"/>
    <property type="project" value="InterPro"/>
</dbReference>
<feature type="domain" description="SPX" evidence="7">
    <location>
        <begin position="2"/>
        <end position="176"/>
    </location>
</feature>
<feature type="transmembrane region" description="Helical" evidence="6">
    <location>
        <begin position="835"/>
        <end position="854"/>
    </location>
</feature>
<reference evidence="8" key="1">
    <citation type="submission" date="2023-08" db="EMBL/GenBank/DDBJ databases">
        <authorList>
            <person name="Audoor S."/>
            <person name="Bilcke G."/>
        </authorList>
    </citation>
    <scope>NUCLEOTIDE SEQUENCE</scope>
</reference>
<evidence type="ECO:0000256" key="6">
    <source>
        <dbReference type="SAM" id="Phobius"/>
    </source>
</evidence>
<feature type="transmembrane region" description="Helical" evidence="6">
    <location>
        <begin position="799"/>
        <end position="823"/>
    </location>
</feature>
<dbReference type="InterPro" id="IPR004331">
    <property type="entry name" value="SPX_dom"/>
</dbReference>
<feature type="compositionally biased region" description="Basic and acidic residues" evidence="5">
    <location>
        <begin position="570"/>
        <end position="582"/>
    </location>
</feature>
<evidence type="ECO:0000256" key="1">
    <source>
        <dbReference type="ARBA" id="ARBA00004141"/>
    </source>
</evidence>
<feature type="transmembrane region" description="Helical" evidence="6">
    <location>
        <begin position="389"/>
        <end position="412"/>
    </location>
</feature>
<feature type="transmembrane region" description="Helical" evidence="6">
    <location>
        <begin position="625"/>
        <end position="648"/>
    </location>
</feature>
<feature type="transmembrane region" description="Helical" evidence="6">
    <location>
        <begin position="689"/>
        <end position="712"/>
    </location>
</feature>
<dbReference type="PANTHER" id="PTHR23510">
    <property type="entry name" value="INNER MEMBRANE TRANSPORT PROTEIN YAJR"/>
    <property type="match status" value="1"/>
</dbReference>
<dbReference type="GO" id="GO:0016020">
    <property type="term" value="C:membrane"/>
    <property type="evidence" value="ECO:0007669"/>
    <property type="project" value="UniProtKB-SubCell"/>
</dbReference>
<dbReference type="EMBL" id="CAKOGP040000225">
    <property type="protein sequence ID" value="CAJ1932930.1"/>
    <property type="molecule type" value="Genomic_DNA"/>
</dbReference>
<evidence type="ECO:0000313" key="8">
    <source>
        <dbReference type="EMBL" id="CAJ1932930.1"/>
    </source>
</evidence>
<accession>A0AAD2FHV3</accession>
<keyword evidence="4 6" id="KW-0472">Membrane</keyword>
<evidence type="ECO:0000256" key="5">
    <source>
        <dbReference type="SAM" id="MobiDB-lite"/>
    </source>
</evidence>
<feature type="transmembrane region" description="Helical" evidence="6">
    <location>
        <begin position="418"/>
        <end position="438"/>
    </location>
</feature>
<dbReference type="AlphaFoldDB" id="A0AAD2FHV3"/>
<evidence type="ECO:0000256" key="3">
    <source>
        <dbReference type="ARBA" id="ARBA00022989"/>
    </source>
</evidence>
<gene>
    <name evidence="8" type="ORF">CYCCA115_LOCUS3083</name>
</gene>
<protein>
    <recommendedName>
        <fullName evidence="7">SPX domain-containing protein</fullName>
    </recommendedName>
</protein>
<organism evidence="8 9">
    <name type="scientific">Cylindrotheca closterium</name>
    <dbReference type="NCBI Taxonomy" id="2856"/>
    <lineage>
        <taxon>Eukaryota</taxon>
        <taxon>Sar</taxon>
        <taxon>Stramenopiles</taxon>
        <taxon>Ochrophyta</taxon>
        <taxon>Bacillariophyta</taxon>
        <taxon>Bacillariophyceae</taxon>
        <taxon>Bacillariophycidae</taxon>
        <taxon>Bacillariales</taxon>
        <taxon>Bacillariaceae</taxon>
        <taxon>Cylindrotheca</taxon>
    </lineage>
</organism>
<keyword evidence="3 6" id="KW-1133">Transmembrane helix</keyword>
<dbReference type="InterPro" id="IPR036259">
    <property type="entry name" value="MFS_trans_sf"/>
</dbReference>
<evidence type="ECO:0000256" key="4">
    <source>
        <dbReference type="ARBA" id="ARBA00023136"/>
    </source>
</evidence>
<comment type="caution">
    <text evidence="8">The sequence shown here is derived from an EMBL/GenBank/DDBJ whole genome shotgun (WGS) entry which is preliminary data.</text>
</comment>
<evidence type="ECO:0000256" key="2">
    <source>
        <dbReference type="ARBA" id="ARBA00022692"/>
    </source>
</evidence>
<feature type="transmembrane region" description="Helical" evidence="6">
    <location>
        <begin position="533"/>
        <end position="551"/>
    </location>
</feature>
<feature type="compositionally biased region" description="Basic and acidic residues" evidence="5">
    <location>
        <begin position="305"/>
        <end position="315"/>
    </location>
</feature>
<dbReference type="Proteomes" id="UP001295423">
    <property type="component" value="Unassembled WGS sequence"/>
</dbReference>
<sequence>MVGFGKQIRRAKRDSWDAAYLDYDRLKAIINDAENTLLMDENEQLLEVEGAPLTSTPTTYQNLSKSERLKWLKGSFFRELTLEVEKISLFTLQQQGKLADEVGAIRFESTHLFQNSNSALLRTAAIHNHKLYRHLAVGTEFLHLLRFICLNSIGTRKILKKYNKTMERKNETHSYVIEENHLQQLSLSRSIIAIQNSLQLEFNQFYFDLLQAPTIDNEVAIQVVRLKNIIDCAQSIQRYAEIMQQPFMNFLSQSSMIGTTVNFGGMDRASNEAMKWLVELDPEGLMNMSELELQESGYRWPTPPSEKEPARERPQLQRQALSTIEEEMTILESHSFTMEEDLDNKLYWGGVDRKSMILNLLSKLLYTVNYYCIAPTANRYAINLGLDGAFGATLIGASSVSALFTAFIFSYWCTRSTFKSALVFSAVCPVFGNLLYAVAISCNSMKMAVVGRLLVGFGSAEVVNRQLISGCVSFENLTRASVLFVISDAAGMSIGPMLAAILDTFSGRDIDVNLSLPFLPAGGLIYNNVTSPGYIMSVLWFLELMALLFLFREPARVNEDENDSGGIASSHKDSSNDNRLVENGDGATPTQLKGYGSIVSQDSSLAQSERVSITKLIFKNPGLPLTIMLFGYIEMTCEILISSCSMIVRRYFGWHGNRAGLLLACLGALVLPAHFVVEKASHYYSERRILFFSLLFVCLCFCGIFNWTAVYYDIVGGYEVSHRGMSNSTIFDTKIGNEDISQLLTKKGEFRYEFDAGPYIYITFLSAIFIGTIVMEGVDTSIMAKVTPAKLNSSFLNAGLLTTLVGTLGRVFADVIITCSALLDRHIFVDFVTVTFLPLLVMAVIGLVAVNTLYRHLASS</sequence>
<comment type="subcellular location">
    <subcellularLocation>
        <location evidence="1">Membrane</location>
        <topology evidence="1">Multi-pass membrane protein</topology>
    </subcellularLocation>
</comment>
<dbReference type="InterPro" id="IPR051068">
    <property type="entry name" value="MFS_Domain-Containing_Protein"/>
</dbReference>
<dbReference type="Pfam" id="PF07690">
    <property type="entry name" value="MFS_1"/>
    <property type="match status" value="1"/>
</dbReference>
<dbReference type="Gene3D" id="1.20.1250.20">
    <property type="entry name" value="MFS general substrate transporter like domains"/>
    <property type="match status" value="1"/>
</dbReference>
<feature type="region of interest" description="Disordered" evidence="5">
    <location>
        <begin position="559"/>
        <end position="583"/>
    </location>
</feature>
<feature type="transmembrane region" description="Helical" evidence="6">
    <location>
        <begin position="660"/>
        <end position="677"/>
    </location>
</feature>
<evidence type="ECO:0000313" key="9">
    <source>
        <dbReference type="Proteomes" id="UP001295423"/>
    </source>
</evidence>
<feature type="transmembrane region" description="Helical" evidence="6">
    <location>
        <begin position="759"/>
        <end position="778"/>
    </location>
</feature>
<evidence type="ECO:0000259" key="7">
    <source>
        <dbReference type="PROSITE" id="PS51382"/>
    </source>
</evidence>
<feature type="region of interest" description="Disordered" evidence="5">
    <location>
        <begin position="296"/>
        <end position="315"/>
    </location>
</feature>
<dbReference type="InterPro" id="IPR011701">
    <property type="entry name" value="MFS"/>
</dbReference>
<name>A0AAD2FHV3_9STRA</name>
<keyword evidence="2 6" id="KW-0812">Transmembrane</keyword>
<dbReference type="SUPFAM" id="SSF103473">
    <property type="entry name" value="MFS general substrate transporter"/>
    <property type="match status" value="1"/>
</dbReference>